<feature type="transmembrane region" description="Helical" evidence="2">
    <location>
        <begin position="93"/>
        <end position="119"/>
    </location>
</feature>
<keyword evidence="4" id="KW-1185">Reference proteome</keyword>
<evidence type="ECO:0000256" key="1">
    <source>
        <dbReference type="SAM" id="MobiDB-lite"/>
    </source>
</evidence>
<evidence type="ECO:0000256" key="2">
    <source>
        <dbReference type="SAM" id="Phobius"/>
    </source>
</evidence>
<feature type="region of interest" description="Disordered" evidence="1">
    <location>
        <begin position="1"/>
        <end position="73"/>
    </location>
</feature>
<feature type="compositionally biased region" description="Basic and acidic residues" evidence="1">
    <location>
        <begin position="29"/>
        <end position="73"/>
    </location>
</feature>
<keyword evidence="2" id="KW-0812">Transmembrane</keyword>
<keyword evidence="2" id="KW-1133">Transmembrane helix</keyword>
<evidence type="ECO:0000313" key="4">
    <source>
        <dbReference type="Proteomes" id="UP001303889"/>
    </source>
</evidence>
<accession>A0AAN6RV64</accession>
<protein>
    <submittedName>
        <fullName evidence="3">Uncharacterized protein</fullName>
    </submittedName>
</protein>
<organism evidence="3 4">
    <name type="scientific">Staphylotrichum tortipilum</name>
    <dbReference type="NCBI Taxonomy" id="2831512"/>
    <lineage>
        <taxon>Eukaryota</taxon>
        <taxon>Fungi</taxon>
        <taxon>Dikarya</taxon>
        <taxon>Ascomycota</taxon>
        <taxon>Pezizomycotina</taxon>
        <taxon>Sordariomycetes</taxon>
        <taxon>Sordariomycetidae</taxon>
        <taxon>Sordariales</taxon>
        <taxon>Chaetomiaceae</taxon>
        <taxon>Staphylotrichum</taxon>
    </lineage>
</organism>
<proteinExistence type="predicted"/>
<feature type="transmembrane region" description="Helical" evidence="2">
    <location>
        <begin position="131"/>
        <end position="148"/>
    </location>
</feature>
<feature type="transmembrane region" description="Helical" evidence="2">
    <location>
        <begin position="168"/>
        <end position="190"/>
    </location>
</feature>
<keyword evidence="2" id="KW-0472">Membrane</keyword>
<dbReference type="AlphaFoldDB" id="A0AAN6RV64"/>
<reference evidence="3" key="2">
    <citation type="submission" date="2023-05" db="EMBL/GenBank/DDBJ databases">
        <authorList>
            <consortium name="Lawrence Berkeley National Laboratory"/>
            <person name="Steindorff A."/>
            <person name="Hensen N."/>
            <person name="Bonometti L."/>
            <person name="Westerberg I."/>
            <person name="Brannstrom I.O."/>
            <person name="Guillou S."/>
            <person name="Cros-Aarteil S."/>
            <person name="Calhoun S."/>
            <person name="Haridas S."/>
            <person name="Kuo A."/>
            <person name="Mondo S."/>
            <person name="Pangilinan J."/>
            <person name="Riley R."/>
            <person name="Labutti K."/>
            <person name="Andreopoulos B."/>
            <person name="Lipzen A."/>
            <person name="Chen C."/>
            <person name="Yanf M."/>
            <person name="Daum C."/>
            <person name="Ng V."/>
            <person name="Clum A."/>
            <person name="Ohm R."/>
            <person name="Martin F."/>
            <person name="Silar P."/>
            <person name="Natvig D."/>
            <person name="Lalanne C."/>
            <person name="Gautier V."/>
            <person name="Ament-Velasquez S.L."/>
            <person name="Kruys A."/>
            <person name="Hutchinson M.I."/>
            <person name="Powell A.J."/>
            <person name="Barry K."/>
            <person name="Miller A.N."/>
            <person name="Grigoriev I.V."/>
            <person name="Debuchy R."/>
            <person name="Gladieux P."/>
            <person name="Thoren M.H."/>
            <person name="Johannesson H."/>
        </authorList>
    </citation>
    <scope>NUCLEOTIDE SEQUENCE</scope>
    <source>
        <strain evidence="3">CBS 103.79</strain>
    </source>
</reference>
<name>A0AAN6RV64_9PEZI</name>
<dbReference type="EMBL" id="MU855422">
    <property type="protein sequence ID" value="KAK3903934.1"/>
    <property type="molecule type" value="Genomic_DNA"/>
</dbReference>
<comment type="caution">
    <text evidence="3">The sequence shown here is derived from an EMBL/GenBank/DDBJ whole genome shotgun (WGS) entry which is preliminary data.</text>
</comment>
<reference evidence="3" key="1">
    <citation type="journal article" date="2023" name="Mol. Phylogenet. Evol.">
        <title>Genome-scale phylogeny and comparative genomics of the fungal order Sordariales.</title>
        <authorList>
            <person name="Hensen N."/>
            <person name="Bonometti L."/>
            <person name="Westerberg I."/>
            <person name="Brannstrom I.O."/>
            <person name="Guillou S."/>
            <person name="Cros-Aarteil S."/>
            <person name="Calhoun S."/>
            <person name="Haridas S."/>
            <person name="Kuo A."/>
            <person name="Mondo S."/>
            <person name="Pangilinan J."/>
            <person name="Riley R."/>
            <person name="LaButti K."/>
            <person name="Andreopoulos B."/>
            <person name="Lipzen A."/>
            <person name="Chen C."/>
            <person name="Yan M."/>
            <person name="Daum C."/>
            <person name="Ng V."/>
            <person name="Clum A."/>
            <person name="Steindorff A."/>
            <person name="Ohm R.A."/>
            <person name="Martin F."/>
            <person name="Silar P."/>
            <person name="Natvig D.O."/>
            <person name="Lalanne C."/>
            <person name="Gautier V."/>
            <person name="Ament-Velasquez S.L."/>
            <person name="Kruys A."/>
            <person name="Hutchinson M.I."/>
            <person name="Powell A.J."/>
            <person name="Barry K."/>
            <person name="Miller A.N."/>
            <person name="Grigoriev I.V."/>
            <person name="Debuchy R."/>
            <person name="Gladieux P."/>
            <person name="Hiltunen Thoren M."/>
            <person name="Johannesson H."/>
        </authorList>
    </citation>
    <scope>NUCLEOTIDE SEQUENCE</scope>
    <source>
        <strain evidence="3">CBS 103.79</strain>
    </source>
</reference>
<gene>
    <name evidence="3" type="ORF">C8A05DRAFT_32306</name>
</gene>
<sequence>MGASYEDAESKTMFQMSRLASESAASTAQDRDRDRADRGLLDPELNDHDNHDRHGNGRHDDLHDRDNDQQDETTRALIDMVGRDYRRPKRTIWIVYSYANLCAILRTIYCLPLAGLAAYMLAPGSAQYQTILPYAALTLAVAVIHILLASHRTMSPASSTSALPSRLYLSALVVSPVLLLASLAYGAAVLHLTKQYYDQKEDHVVRCGRRSRRKWLCSVAQCWYIYTLNRNRYSATEIAQATDVLSPATFTSVMKDAFKGWGWGKKK</sequence>
<dbReference type="Proteomes" id="UP001303889">
    <property type="component" value="Unassembled WGS sequence"/>
</dbReference>
<evidence type="ECO:0000313" key="3">
    <source>
        <dbReference type="EMBL" id="KAK3903934.1"/>
    </source>
</evidence>